<evidence type="ECO:0000313" key="1">
    <source>
        <dbReference type="EMBL" id="SVC81671.1"/>
    </source>
</evidence>
<accession>A0A382QBQ9</accession>
<gene>
    <name evidence="1" type="ORF">METZ01_LOCUS334525</name>
</gene>
<name>A0A382QBQ9_9ZZZZ</name>
<sequence length="47" mass="5339">MDQDRVYINQCSLREKVFDNGGSLINAAFKVSELQEHADNNGWVNIV</sequence>
<dbReference type="EMBL" id="UINC01112604">
    <property type="protein sequence ID" value="SVC81671.1"/>
    <property type="molecule type" value="Genomic_DNA"/>
</dbReference>
<proteinExistence type="predicted"/>
<reference evidence="1" key="1">
    <citation type="submission" date="2018-05" db="EMBL/GenBank/DDBJ databases">
        <authorList>
            <person name="Lanie J.A."/>
            <person name="Ng W.-L."/>
            <person name="Kazmierczak K.M."/>
            <person name="Andrzejewski T.M."/>
            <person name="Davidsen T.M."/>
            <person name="Wayne K.J."/>
            <person name="Tettelin H."/>
            <person name="Glass J.I."/>
            <person name="Rusch D."/>
            <person name="Podicherti R."/>
            <person name="Tsui H.-C.T."/>
            <person name="Winkler M.E."/>
        </authorList>
    </citation>
    <scope>NUCLEOTIDE SEQUENCE</scope>
</reference>
<dbReference type="AlphaFoldDB" id="A0A382QBQ9"/>
<organism evidence="1">
    <name type="scientific">marine metagenome</name>
    <dbReference type="NCBI Taxonomy" id="408172"/>
    <lineage>
        <taxon>unclassified sequences</taxon>
        <taxon>metagenomes</taxon>
        <taxon>ecological metagenomes</taxon>
    </lineage>
</organism>
<feature type="non-terminal residue" evidence="1">
    <location>
        <position position="47"/>
    </location>
</feature>
<protein>
    <submittedName>
        <fullName evidence="1">Uncharacterized protein</fullName>
    </submittedName>
</protein>